<proteinExistence type="predicted"/>
<feature type="chain" id="PRO_5002047100" evidence="1">
    <location>
        <begin position="26"/>
        <end position="49"/>
    </location>
</feature>
<organism evidence="2">
    <name type="scientific">Arundo donax</name>
    <name type="common">Giant reed</name>
    <name type="synonym">Donax arundinaceus</name>
    <dbReference type="NCBI Taxonomy" id="35708"/>
    <lineage>
        <taxon>Eukaryota</taxon>
        <taxon>Viridiplantae</taxon>
        <taxon>Streptophyta</taxon>
        <taxon>Embryophyta</taxon>
        <taxon>Tracheophyta</taxon>
        <taxon>Spermatophyta</taxon>
        <taxon>Magnoliopsida</taxon>
        <taxon>Liliopsida</taxon>
        <taxon>Poales</taxon>
        <taxon>Poaceae</taxon>
        <taxon>PACMAD clade</taxon>
        <taxon>Arundinoideae</taxon>
        <taxon>Arundineae</taxon>
        <taxon>Arundo</taxon>
    </lineage>
</organism>
<dbReference type="EMBL" id="GBRH01195727">
    <property type="protein sequence ID" value="JAE02169.1"/>
    <property type="molecule type" value="Transcribed_RNA"/>
</dbReference>
<reference evidence="2" key="1">
    <citation type="submission" date="2014-09" db="EMBL/GenBank/DDBJ databases">
        <authorList>
            <person name="Magalhaes I.L.F."/>
            <person name="Oliveira U."/>
            <person name="Santos F.R."/>
            <person name="Vidigal T.H.D.A."/>
            <person name="Brescovit A.D."/>
            <person name="Santos A.J."/>
        </authorList>
    </citation>
    <scope>NUCLEOTIDE SEQUENCE</scope>
    <source>
        <tissue evidence="2">Shoot tissue taken approximately 20 cm above the soil surface</tissue>
    </source>
</reference>
<dbReference type="AlphaFoldDB" id="A0A0A9ET59"/>
<protein>
    <submittedName>
        <fullName evidence="2">Uncharacterized protein</fullName>
    </submittedName>
</protein>
<name>A0A0A9ET59_ARUDO</name>
<accession>A0A0A9ET59</accession>
<reference evidence="2" key="2">
    <citation type="journal article" date="2015" name="Data Brief">
        <title>Shoot transcriptome of the giant reed, Arundo donax.</title>
        <authorList>
            <person name="Barrero R.A."/>
            <person name="Guerrero F.D."/>
            <person name="Moolhuijzen P."/>
            <person name="Goolsby J.A."/>
            <person name="Tidwell J."/>
            <person name="Bellgard S.E."/>
            <person name="Bellgard M.I."/>
        </authorList>
    </citation>
    <scope>NUCLEOTIDE SEQUENCE</scope>
    <source>
        <tissue evidence="2">Shoot tissue taken approximately 20 cm above the soil surface</tissue>
    </source>
</reference>
<feature type="signal peptide" evidence="1">
    <location>
        <begin position="1"/>
        <end position="25"/>
    </location>
</feature>
<sequence length="49" mass="5175">MRLNWYSRTLVGSLSLSCIVSGMSSARIGGMPGQRTSSLPIFLNDGTVG</sequence>
<evidence type="ECO:0000313" key="2">
    <source>
        <dbReference type="EMBL" id="JAE02169.1"/>
    </source>
</evidence>
<evidence type="ECO:0000256" key="1">
    <source>
        <dbReference type="SAM" id="SignalP"/>
    </source>
</evidence>
<keyword evidence="1" id="KW-0732">Signal</keyword>